<dbReference type="RefSeq" id="XP_002108685.1">
    <property type="nucleotide sequence ID" value="XM_002108649.1"/>
</dbReference>
<dbReference type="GO" id="GO:0005634">
    <property type="term" value="C:nucleus"/>
    <property type="evidence" value="ECO:0007669"/>
    <property type="project" value="UniProtKB-SubCell"/>
</dbReference>
<dbReference type="PhylomeDB" id="B3RL41"/>
<dbReference type="InterPro" id="IPR037381">
    <property type="entry name" value="RFWD3"/>
</dbReference>
<feature type="domain" description="E3 ubiquitin-protein ligase RFWD3-like WD40" evidence="13">
    <location>
        <begin position="1"/>
        <end position="203"/>
    </location>
</feature>
<keyword evidence="12" id="KW-0539">Nucleus</keyword>
<dbReference type="OrthoDB" id="5600418at2759"/>
<dbReference type="PANTHER" id="PTHR16047">
    <property type="entry name" value="RFWD3 PROTEIN"/>
    <property type="match status" value="1"/>
</dbReference>
<protein>
    <recommendedName>
        <fullName evidence="5">RING-type E3 ubiquitin transferase</fullName>
        <ecNumber evidence="5">2.3.2.27</ecNumber>
    </recommendedName>
</protein>
<dbReference type="InterPro" id="IPR056527">
    <property type="entry name" value="WD40_RFWD3"/>
</dbReference>
<evidence type="ECO:0000256" key="9">
    <source>
        <dbReference type="ARBA" id="ARBA00022763"/>
    </source>
</evidence>
<dbReference type="eggNOG" id="KOG1645">
    <property type="taxonomic scope" value="Eukaryota"/>
</dbReference>
<dbReference type="SUPFAM" id="SSF50978">
    <property type="entry name" value="WD40 repeat-like"/>
    <property type="match status" value="1"/>
</dbReference>
<organism evidence="14 15">
    <name type="scientific">Trichoplax adhaerens</name>
    <name type="common">Trichoplax reptans</name>
    <dbReference type="NCBI Taxonomy" id="10228"/>
    <lineage>
        <taxon>Eukaryota</taxon>
        <taxon>Metazoa</taxon>
        <taxon>Placozoa</taxon>
        <taxon>Uniplacotomia</taxon>
        <taxon>Trichoplacea</taxon>
        <taxon>Trichoplacidae</taxon>
        <taxon>Trichoplax</taxon>
    </lineage>
</organism>
<dbReference type="AlphaFoldDB" id="B3RL41"/>
<reference evidence="14 15" key="1">
    <citation type="journal article" date="2008" name="Nature">
        <title>The Trichoplax genome and the nature of placozoans.</title>
        <authorList>
            <person name="Srivastava M."/>
            <person name="Begovic E."/>
            <person name="Chapman J."/>
            <person name="Putnam N.H."/>
            <person name="Hellsten U."/>
            <person name="Kawashima T."/>
            <person name="Kuo A."/>
            <person name="Mitros T."/>
            <person name="Salamov A."/>
            <person name="Carpenter M.L."/>
            <person name="Signorovitch A.Y."/>
            <person name="Moreno M.A."/>
            <person name="Kamm K."/>
            <person name="Grimwood J."/>
            <person name="Schmutz J."/>
            <person name="Shapiro H."/>
            <person name="Grigoriev I.V."/>
            <person name="Buss L.W."/>
            <person name="Schierwater B."/>
            <person name="Dellaporta S.L."/>
            <person name="Rokhsar D.S."/>
        </authorList>
    </citation>
    <scope>NUCLEOTIDE SEQUENCE [LARGE SCALE GENOMIC DNA]</scope>
    <source>
        <strain evidence="14 15">Grell-BS-1999</strain>
    </source>
</reference>
<dbReference type="GO" id="GO:0036297">
    <property type="term" value="P:interstrand cross-link repair"/>
    <property type="evidence" value="ECO:0007669"/>
    <property type="project" value="InterPro"/>
</dbReference>
<keyword evidence="8" id="KW-0677">Repeat</keyword>
<keyword evidence="11" id="KW-0234">DNA repair</keyword>
<dbReference type="Pfam" id="PF23419">
    <property type="entry name" value="WD40_RFWD3"/>
    <property type="match status" value="1"/>
</dbReference>
<dbReference type="EC" id="2.3.2.27" evidence="5"/>
<proteinExistence type="predicted"/>
<evidence type="ECO:0000313" key="15">
    <source>
        <dbReference type="Proteomes" id="UP000009022"/>
    </source>
</evidence>
<dbReference type="HOGENOM" id="CLU_1339102_0_0_1"/>
<evidence type="ECO:0000256" key="4">
    <source>
        <dbReference type="ARBA" id="ARBA00004906"/>
    </source>
</evidence>
<evidence type="ECO:0000256" key="10">
    <source>
        <dbReference type="ARBA" id="ARBA00022786"/>
    </source>
</evidence>
<keyword evidence="15" id="KW-1185">Reference proteome</keyword>
<keyword evidence="7" id="KW-0808">Transferase</keyword>
<dbReference type="InParanoid" id="B3RL41"/>
<dbReference type="OMA" id="NEPRIIC"/>
<name>B3RL41_TRIAD</name>
<dbReference type="KEGG" id="tad:TRIADDRAFT_51869"/>
<evidence type="ECO:0000256" key="12">
    <source>
        <dbReference type="ARBA" id="ARBA00023242"/>
    </source>
</evidence>
<evidence type="ECO:0000256" key="5">
    <source>
        <dbReference type="ARBA" id="ARBA00012483"/>
    </source>
</evidence>
<keyword evidence="10" id="KW-0833">Ubl conjugation pathway</keyword>
<evidence type="ECO:0000256" key="7">
    <source>
        <dbReference type="ARBA" id="ARBA00022679"/>
    </source>
</evidence>
<dbReference type="EMBL" id="DS985241">
    <property type="protein sequence ID" value="EDV29483.1"/>
    <property type="molecule type" value="Genomic_DNA"/>
</dbReference>
<evidence type="ECO:0000256" key="1">
    <source>
        <dbReference type="ARBA" id="ARBA00000900"/>
    </source>
</evidence>
<dbReference type="InterPro" id="IPR036322">
    <property type="entry name" value="WD40_repeat_dom_sf"/>
</dbReference>
<comment type="catalytic activity">
    <reaction evidence="1">
        <text>S-ubiquitinyl-[E2 ubiquitin-conjugating enzyme]-L-cysteine + [acceptor protein]-L-lysine = [E2 ubiquitin-conjugating enzyme]-L-cysteine + N(6)-ubiquitinyl-[acceptor protein]-L-lysine.</text>
        <dbReference type="EC" id="2.3.2.27"/>
    </reaction>
</comment>
<evidence type="ECO:0000256" key="2">
    <source>
        <dbReference type="ARBA" id="ARBA00004123"/>
    </source>
</evidence>
<dbReference type="GO" id="GO:0016567">
    <property type="term" value="P:protein ubiquitination"/>
    <property type="evidence" value="ECO:0007669"/>
    <property type="project" value="InterPro"/>
</dbReference>
<evidence type="ECO:0000313" key="14">
    <source>
        <dbReference type="EMBL" id="EDV29483.1"/>
    </source>
</evidence>
<keyword evidence="9" id="KW-0227">DNA damage</keyword>
<evidence type="ECO:0000259" key="13">
    <source>
        <dbReference type="Pfam" id="PF23419"/>
    </source>
</evidence>
<evidence type="ECO:0000256" key="3">
    <source>
        <dbReference type="ARBA" id="ARBA00004496"/>
    </source>
</evidence>
<comment type="pathway">
    <text evidence="4">Protein modification; protein ubiquitination.</text>
</comment>
<keyword evidence="6" id="KW-0963">Cytoplasm</keyword>
<dbReference type="PANTHER" id="PTHR16047:SF7">
    <property type="entry name" value="E3 UBIQUITIN-PROTEIN LIGASE RFWD3"/>
    <property type="match status" value="1"/>
</dbReference>
<evidence type="ECO:0000256" key="8">
    <source>
        <dbReference type="ARBA" id="ARBA00022737"/>
    </source>
</evidence>
<evidence type="ECO:0000256" key="11">
    <source>
        <dbReference type="ARBA" id="ARBA00023204"/>
    </source>
</evidence>
<sequence length="205" mass="22637">MRNTSEHVKAIQAGNCPVVSLAYVPHNPSSTLGAAGILAGTLRNCYFIYNANLSEFVPYQIQLPEGSLTSMSFDPLSRHCLFSYRPSQSIPRTRHMVCELSLQENVDGRSCESKVLHSFYGSNVHRLLSRSMLYPHPGVPGKSIVCAGDESTKTVKLWSTESGAEVQTLPPLTSPPLDFTVVPVPGNVHYLGTLTDHNIIYYQWQ</sequence>
<dbReference type="GeneID" id="6749113"/>
<comment type="subcellular location">
    <subcellularLocation>
        <location evidence="3">Cytoplasm</location>
    </subcellularLocation>
    <subcellularLocation>
        <location evidence="2">Nucleus</location>
    </subcellularLocation>
</comment>
<dbReference type="GO" id="GO:0061630">
    <property type="term" value="F:ubiquitin protein ligase activity"/>
    <property type="evidence" value="ECO:0007669"/>
    <property type="project" value="UniProtKB-EC"/>
</dbReference>
<dbReference type="STRING" id="10228.B3RL41"/>
<gene>
    <name evidence="14" type="ORF">TRIADDRAFT_51869</name>
</gene>
<evidence type="ECO:0000256" key="6">
    <source>
        <dbReference type="ARBA" id="ARBA00022490"/>
    </source>
</evidence>
<accession>B3RL41</accession>
<dbReference type="Proteomes" id="UP000009022">
    <property type="component" value="Unassembled WGS sequence"/>
</dbReference>
<dbReference type="CTD" id="6749113"/>
<dbReference type="GO" id="GO:0005737">
    <property type="term" value="C:cytoplasm"/>
    <property type="evidence" value="ECO:0007669"/>
    <property type="project" value="UniProtKB-SubCell"/>
</dbReference>